<comment type="caution">
    <text evidence="1">The sequence shown here is derived from an EMBL/GenBank/DDBJ whole genome shotgun (WGS) entry which is preliminary data.</text>
</comment>
<dbReference type="Proteomes" id="UP000033881">
    <property type="component" value="Unassembled WGS sequence"/>
</dbReference>
<dbReference type="AlphaFoldDB" id="A0A0G0QE08"/>
<sequence length="26" mass="3072">MDTQNHIEIARNQAKEWGRMGGLMRK</sequence>
<evidence type="ECO:0000313" key="2">
    <source>
        <dbReference type="Proteomes" id="UP000033881"/>
    </source>
</evidence>
<reference evidence="1 2" key="1">
    <citation type="journal article" date="2015" name="Nature">
        <title>rRNA introns, odd ribosomes, and small enigmatic genomes across a large radiation of phyla.</title>
        <authorList>
            <person name="Brown C.T."/>
            <person name="Hug L.A."/>
            <person name="Thomas B.C."/>
            <person name="Sharon I."/>
            <person name="Castelle C.J."/>
            <person name="Singh A."/>
            <person name="Wilkins M.J."/>
            <person name="Williams K.H."/>
            <person name="Banfield J.F."/>
        </authorList>
    </citation>
    <scope>NUCLEOTIDE SEQUENCE [LARGE SCALE GENOMIC DNA]</scope>
</reference>
<gene>
    <name evidence="1" type="ORF">UT24_C0020G0019</name>
</gene>
<organism evidence="1 2">
    <name type="scientific">Candidatus Woesebacteria bacterium GW2011_GWB1_39_12</name>
    <dbReference type="NCBI Taxonomy" id="1618574"/>
    <lineage>
        <taxon>Bacteria</taxon>
        <taxon>Candidatus Woeseibacteriota</taxon>
    </lineage>
</organism>
<feature type="non-terminal residue" evidence="1">
    <location>
        <position position="26"/>
    </location>
</feature>
<proteinExistence type="predicted"/>
<accession>A0A0G0QE08</accession>
<protein>
    <submittedName>
        <fullName evidence="1">Uncharacterized protein</fullName>
    </submittedName>
</protein>
<name>A0A0G0QE08_9BACT</name>
<evidence type="ECO:0000313" key="1">
    <source>
        <dbReference type="EMBL" id="KKQ99951.1"/>
    </source>
</evidence>
<dbReference type="EMBL" id="LBWB01000020">
    <property type="protein sequence ID" value="KKQ99951.1"/>
    <property type="molecule type" value="Genomic_DNA"/>
</dbReference>